<dbReference type="NCBIfam" id="TIGR02937">
    <property type="entry name" value="sigma70-ECF"/>
    <property type="match status" value="1"/>
</dbReference>
<dbReference type="InterPro" id="IPR014284">
    <property type="entry name" value="RNA_pol_sigma-70_dom"/>
</dbReference>
<protein>
    <recommendedName>
        <fullName evidence="6">RNA polymerase sigma factor</fullName>
    </recommendedName>
</protein>
<dbReference type="PROSITE" id="PS01063">
    <property type="entry name" value="SIGMA70_ECF"/>
    <property type="match status" value="1"/>
</dbReference>
<dbReference type="InterPro" id="IPR036388">
    <property type="entry name" value="WH-like_DNA-bd_sf"/>
</dbReference>
<dbReference type="EMBL" id="LFND01000006">
    <property type="protein sequence ID" value="KMQ60058.1"/>
    <property type="molecule type" value="Genomic_DNA"/>
</dbReference>
<dbReference type="InterPro" id="IPR013324">
    <property type="entry name" value="RNA_pol_sigma_r3/r4-like"/>
</dbReference>
<sequence>MTKNDVLKSWVEQYSGALLKRAAYLLSDKTEAEDVVQDVFLAAFSAYDSFEGKSQPLTWLNAILNRKAADFYRKKYKSEPQINLDHFFNEEGSWKKDDVLNEWNTPEREPELLDNNDFNKTLEDCIENLPSRWKIPLKMYYLEEKKAPEVSQELQLSATNLWKILQRSRMQLRECLDINWFANL</sequence>
<proteinExistence type="inferred from homology"/>
<name>A0A0J7I0X5_9FLAO</name>
<dbReference type="RefSeq" id="WP_048507997.1">
    <property type="nucleotide sequence ID" value="NZ_LFND01000006.1"/>
</dbReference>
<dbReference type="InterPro" id="IPR013249">
    <property type="entry name" value="RNA_pol_sigma70_r4_t2"/>
</dbReference>
<dbReference type="OrthoDB" id="9782108at2"/>
<dbReference type="PANTHER" id="PTHR43133:SF8">
    <property type="entry name" value="RNA POLYMERASE SIGMA FACTOR HI_1459-RELATED"/>
    <property type="match status" value="1"/>
</dbReference>
<dbReference type="Gene3D" id="1.10.1740.10">
    <property type="match status" value="1"/>
</dbReference>
<organism evidence="9 10">
    <name type="scientific">Chryseobacterium angstadtii</name>
    <dbReference type="NCBI Taxonomy" id="558151"/>
    <lineage>
        <taxon>Bacteria</taxon>
        <taxon>Pseudomonadati</taxon>
        <taxon>Bacteroidota</taxon>
        <taxon>Flavobacteriia</taxon>
        <taxon>Flavobacteriales</taxon>
        <taxon>Weeksellaceae</taxon>
        <taxon>Chryseobacterium group</taxon>
        <taxon>Chryseobacterium</taxon>
    </lineage>
</organism>
<evidence type="ECO:0000256" key="6">
    <source>
        <dbReference type="RuleBase" id="RU000716"/>
    </source>
</evidence>
<comment type="similarity">
    <text evidence="1 6">Belongs to the sigma-70 factor family. ECF subfamily.</text>
</comment>
<dbReference type="GO" id="GO:0003677">
    <property type="term" value="F:DNA binding"/>
    <property type="evidence" value="ECO:0007669"/>
    <property type="project" value="UniProtKB-KW"/>
</dbReference>
<evidence type="ECO:0000256" key="3">
    <source>
        <dbReference type="ARBA" id="ARBA00023082"/>
    </source>
</evidence>
<evidence type="ECO:0000259" key="7">
    <source>
        <dbReference type="Pfam" id="PF04542"/>
    </source>
</evidence>
<dbReference type="AlphaFoldDB" id="A0A0J7I0X5"/>
<feature type="domain" description="RNA polymerase sigma-70 region 2" evidence="7">
    <location>
        <begin position="11"/>
        <end position="75"/>
    </location>
</feature>
<evidence type="ECO:0000256" key="2">
    <source>
        <dbReference type="ARBA" id="ARBA00023015"/>
    </source>
</evidence>
<keyword evidence="3 6" id="KW-0731">Sigma factor</keyword>
<evidence type="ECO:0000313" key="10">
    <source>
        <dbReference type="Proteomes" id="UP000036261"/>
    </source>
</evidence>
<keyword evidence="2 6" id="KW-0805">Transcription regulation</keyword>
<evidence type="ECO:0000259" key="8">
    <source>
        <dbReference type="Pfam" id="PF08281"/>
    </source>
</evidence>
<accession>A0A0J7I0X5</accession>
<dbReference type="SUPFAM" id="SSF88946">
    <property type="entry name" value="Sigma2 domain of RNA polymerase sigma factors"/>
    <property type="match status" value="1"/>
</dbReference>
<dbReference type="GO" id="GO:0016987">
    <property type="term" value="F:sigma factor activity"/>
    <property type="evidence" value="ECO:0007669"/>
    <property type="project" value="UniProtKB-KW"/>
</dbReference>
<dbReference type="InterPro" id="IPR039425">
    <property type="entry name" value="RNA_pol_sigma-70-like"/>
</dbReference>
<dbReference type="GO" id="GO:0006352">
    <property type="term" value="P:DNA-templated transcription initiation"/>
    <property type="evidence" value="ECO:0007669"/>
    <property type="project" value="InterPro"/>
</dbReference>
<evidence type="ECO:0000256" key="4">
    <source>
        <dbReference type="ARBA" id="ARBA00023125"/>
    </source>
</evidence>
<comment type="caution">
    <text evidence="9">The sequence shown here is derived from an EMBL/GenBank/DDBJ whole genome shotgun (WGS) entry which is preliminary data.</text>
</comment>
<evidence type="ECO:0000256" key="5">
    <source>
        <dbReference type="ARBA" id="ARBA00023163"/>
    </source>
</evidence>
<dbReference type="STRING" id="558151.ACM46_17580"/>
<dbReference type="Pfam" id="PF08281">
    <property type="entry name" value="Sigma70_r4_2"/>
    <property type="match status" value="1"/>
</dbReference>
<evidence type="ECO:0000313" key="9">
    <source>
        <dbReference type="EMBL" id="KMQ60058.1"/>
    </source>
</evidence>
<dbReference type="PANTHER" id="PTHR43133">
    <property type="entry name" value="RNA POLYMERASE ECF-TYPE SIGMA FACTO"/>
    <property type="match status" value="1"/>
</dbReference>
<keyword evidence="10" id="KW-1185">Reference proteome</keyword>
<gene>
    <name evidence="9" type="ORF">ACM46_17580</name>
</gene>
<dbReference type="Gene3D" id="1.10.10.10">
    <property type="entry name" value="Winged helix-like DNA-binding domain superfamily/Winged helix DNA-binding domain"/>
    <property type="match status" value="1"/>
</dbReference>
<dbReference type="PATRIC" id="fig|558151.6.peg.3717"/>
<dbReference type="Pfam" id="PF04542">
    <property type="entry name" value="Sigma70_r2"/>
    <property type="match status" value="1"/>
</dbReference>
<keyword evidence="5 6" id="KW-0804">Transcription</keyword>
<dbReference type="InterPro" id="IPR000838">
    <property type="entry name" value="RNA_pol_sigma70_ECF_CS"/>
</dbReference>
<keyword evidence="4 6" id="KW-0238">DNA-binding</keyword>
<reference evidence="9 10" key="1">
    <citation type="journal article" date="2013" name="Int. J. Syst. Evol. Microbiol.">
        <title>Chryseobacterium angstadtii sp. nov., isolated from a newt tank.</title>
        <authorList>
            <person name="Kirk K.E."/>
            <person name="Hoffman J.A."/>
            <person name="Smith K.A."/>
            <person name="Strahan B.L."/>
            <person name="Failor K.C."/>
            <person name="Krebs J.E."/>
            <person name="Gale A.N."/>
            <person name="Do T.D."/>
            <person name="Sontag T.C."/>
            <person name="Batties A.M."/>
            <person name="Mistiszyn K."/>
            <person name="Newman J.D."/>
        </authorList>
    </citation>
    <scope>NUCLEOTIDE SEQUENCE [LARGE SCALE GENOMIC DNA]</scope>
    <source>
        <strain evidence="9 10">KM</strain>
    </source>
</reference>
<evidence type="ECO:0000256" key="1">
    <source>
        <dbReference type="ARBA" id="ARBA00010641"/>
    </source>
</evidence>
<feature type="domain" description="RNA polymerase sigma factor 70 region 4 type 2" evidence="8">
    <location>
        <begin position="122"/>
        <end position="172"/>
    </location>
</feature>
<dbReference type="Proteomes" id="UP000036261">
    <property type="component" value="Unassembled WGS sequence"/>
</dbReference>
<dbReference type="InterPro" id="IPR007627">
    <property type="entry name" value="RNA_pol_sigma70_r2"/>
</dbReference>
<dbReference type="InterPro" id="IPR013325">
    <property type="entry name" value="RNA_pol_sigma_r2"/>
</dbReference>
<dbReference type="SUPFAM" id="SSF88659">
    <property type="entry name" value="Sigma3 and sigma4 domains of RNA polymerase sigma factors"/>
    <property type="match status" value="1"/>
</dbReference>